<dbReference type="PANTHER" id="PTHR32089:SF112">
    <property type="entry name" value="LYSOZYME-LIKE PROTEIN-RELATED"/>
    <property type="match status" value="1"/>
</dbReference>
<evidence type="ECO:0000256" key="4">
    <source>
        <dbReference type="SAM" id="MobiDB-lite"/>
    </source>
</evidence>
<dbReference type="Gene3D" id="1.10.8.500">
    <property type="entry name" value="HAMP domain in histidine kinase"/>
    <property type="match status" value="1"/>
</dbReference>
<name>A0A3D9HQ21_9PROT</name>
<feature type="compositionally biased region" description="Low complexity" evidence="4">
    <location>
        <begin position="299"/>
        <end position="316"/>
    </location>
</feature>
<feature type="region of interest" description="Disordered" evidence="4">
    <location>
        <begin position="299"/>
        <end position="319"/>
    </location>
</feature>
<dbReference type="Pfam" id="PF00672">
    <property type="entry name" value="HAMP"/>
    <property type="match status" value="1"/>
</dbReference>
<dbReference type="SMART" id="SM00283">
    <property type="entry name" value="MA"/>
    <property type="match status" value="1"/>
</dbReference>
<feature type="domain" description="HAMP" evidence="7">
    <location>
        <begin position="196"/>
        <end position="249"/>
    </location>
</feature>
<dbReference type="Pfam" id="PF00015">
    <property type="entry name" value="MCPsignal"/>
    <property type="match status" value="1"/>
</dbReference>
<comment type="caution">
    <text evidence="8">The sequence shown here is derived from an EMBL/GenBank/DDBJ whole genome shotgun (WGS) entry which is preliminary data.</text>
</comment>
<dbReference type="SMART" id="SM00304">
    <property type="entry name" value="HAMP"/>
    <property type="match status" value="1"/>
</dbReference>
<protein>
    <submittedName>
        <fullName evidence="8">Methyl-accepting chemotaxis protein</fullName>
    </submittedName>
</protein>
<feature type="transmembrane region" description="Helical" evidence="5">
    <location>
        <begin position="168"/>
        <end position="190"/>
    </location>
</feature>
<dbReference type="PROSITE" id="PS50111">
    <property type="entry name" value="CHEMOTAXIS_TRANSDUC_2"/>
    <property type="match status" value="1"/>
</dbReference>
<evidence type="ECO:0000313" key="9">
    <source>
        <dbReference type="Proteomes" id="UP000256845"/>
    </source>
</evidence>
<keyword evidence="5" id="KW-1133">Transmembrane helix</keyword>
<accession>A0A3D9HQ21</accession>
<dbReference type="InterPro" id="IPR004090">
    <property type="entry name" value="Chemotax_Me-accpt_rcpt"/>
</dbReference>
<dbReference type="CDD" id="cd06225">
    <property type="entry name" value="HAMP"/>
    <property type="match status" value="1"/>
</dbReference>
<dbReference type="PRINTS" id="PR00260">
    <property type="entry name" value="CHEMTRNSDUCR"/>
</dbReference>
<proteinExistence type="inferred from homology"/>
<dbReference type="PANTHER" id="PTHR32089">
    <property type="entry name" value="METHYL-ACCEPTING CHEMOTAXIS PROTEIN MCPB"/>
    <property type="match status" value="1"/>
</dbReference>
<reference evidence="8 9" key="1">
    <citation type="submission" date="2018-07" db="EMBL/GenBank/DDBJ databases">
        <title>Genomic Encyclopedia of Type Strains, Phase III (KMG-III): the genomes of soil and plant-associated and newly described type strains.</title>
        <authorList>
            <person name="Whitman W."/>
        </authorList>
    </citation>
    <scope>NUCLEOTIDE SEQUENCE [LARGE SCALE GENOMIC DNA]</scope>
    <source>
        <strain evidence="8 9">CECT 8488</strain>
    </source>
</reference>
<keyword evidence="9" id="KW-1185">Reference proteome</keyword>
<sequence>MRTWSVGRRVGLTMAAATMVGCLILGGALVVTQFGEAKESERQNIALLTGLFSEQISGFVRWNKTELMDATVQNMGSAAQRRMAEVLILDTDGKPVFEAPATGAESYGALYPLPDALAVGLDHDAMTVADAGGHFLTLQPVTILKKGEKVRVGTLAVAWSQELLRESLLHLIGIATLVTLAVMTGLVLLLNGVLQRLLIRPINAITQVMTRLADGQNDIEIPALERGDEIGHMALAVRVFRDNALERERLEAAAEANRARREKRVARVDELVHSFEDAVTAVIQSLSISANDLHSTSQQLSSTASQTTSQAATVSEASDRNAASVQMVATASEELSASIRAISQQVHDTSEMTKQVAGEVHATNEAVDKLADAAREIGDVVSLINDIAEQTNLLALNATIEAARAGDAGKGFAVVASEVKGLASQTSQATDNITGRITEIQNTVSVCVDAIRSITRNVGHVEELAATIAGTTEQQTATTGEIAQNAQMAAEGTDAVASNISGIINASKETGDAASVVLQSASGLSEQASTLSAQVSRFLEDVRAA</sequence>
<evidence type="ECO:0000259" key="7">
    <source>
        <dbReference type="PROSITE" id="PS50885"/>
    </source>
</evidence>
<evidence type="ECO:0000256" key="3">
    <source>
        <dbReference type="PROSITE-ProRule" id="PRU00284"/>
    </source>
</evidence>
<feature type="domain" description="Methyl-accepting transducer" evidence="6">
    <location>
        <begin position="289"/>
        <end position="525"/>
    </location>
</feature>
<feature type="transmembrane region" description="Helical" evidence="5">
    <location>
        <begin position="12"/>
        <end position="34"/>
    </location>
</feature>
<dbReference type="SUPFAM" id="SSF58104">
    <property type="entry name" value="Methyl-accepting chemotaxis protein (MCP) signaling domain"/>
    <property type="match status" value="1"/>
</dbReference>
<gene>
    <name evidence="8" type="ORF">DFP90_103352</name>
</gene>
<keyword evidence="1 3" id="KW-0807">Transducer</keyword>
<dbReference type="GO" id="GO:0006935">
    <property type="term" value="P:chemotaxis"/>
    <property type="evidence" value="ECO:0007669"/>
    <property type="project" value="InterPro"/>
</dbReference>
<evidence type="ECO:0000313" key="8">
    <source>
        <dbReference type="EMBL" id="RED51549.1"/>
    </source>
</evidence>
<dbReference type="GO" id="GO:0007165">
    <property type="term" value="P:signal transduction"/>
    <property type="evidence" value="ECO:0007669"/>
    <property type="project" value="UniProtKB-KW"/>
</dbReference>
<evidence type="ECO:0000256" key="5">
    <source>
        <dbReference type="SAM" id="Phobius"/>
    </source>
</evidence>
<keyword evidence="5" id="KW-0472">Membrane</keyword>
<dbReference type="InterPro" id="IPR003660">
    <property type="entry name" value="HAMP_dom"/>
</dbReference>
<evidence type="ECO:0000259" key="6">
    <source>
        <dbReference type="PROSITE" id="PS50111"/>
    </source>
</evidence>
<dbReference type="Gene3D" id="1.10.287.950">
    <property type="entry name" value="Methyl-accepting chemotaxis protein"/>
    <property type="match status" value="1"/>
</dbReference>
<organism evidence="8 9">
    <name type="scientific">Aestuariispira insulae</name>
    <dbReference type="NCBI Taxonomy" id="1461337"/>
    <lineage>
        <taxon>Bacteria</taxon>
        <taxon>Pseudomonadati</taxon>
        <taxon>Pseudomonadota</taxon>
        <taxon>Alphaproteobacteria</taxon>
        <taxon>Rhodospirillales</taxon>
        <taxon>Kiloniellaceae</taxon>
        <taxon>Aestuariispira</taxon>
    </lineage>
</organism>
<keyword evidence="5" id="KW-0812">Transmembrane</keyword>
<dbReference type="GO" id="GO:0016020">
    <property type="term" value="C:membrane"/>
    <property type="evidence" value="ECO:0007669"/>
    <property type="project" value="InterPro"/>
</dbReference>
<dbReference type="EMBL" id="QRDW01000003">
    <property type="protein sequence ID" value="RED51549.1"/>
    <property type="molecule type" value="Genomic_DNA"/>
</dbReference>
<dbReference type="Proteomes" id="UP000256845">
    <property type="component" value="Unassembled WGS sequence"/>
</dbReference>
<dbReference type="AlphaFoldDB" id="A0A3D9HQ21"/>
<comment type="similarity">
    <text evidence="2">Belongs to the methyl-accepting chemotaxis (MCP) protein family.</text>
</comment>
<dbReference type="GO" id="GO:0004888">
    <property type="term" value="F:transmembrane signaling receptor activity"/>
    <property type="evidence" value="ECO:0007669"/>
    <property type="project" value="InterPro"/>
</dbReference>
<evidence type="ECO:0000256" key="2">
    <source>
        <dbReference type="ARBA" id="ARBA00029447"/>
    </source>
</evidence>
<dbReference type="PROSITE" id="PS50885">
    <property type="entry name" value="HAMP"/>
    <property type="match status" value="1"/>
</dbReference>
<evidence type="ECO:0000256" key="1">
    <source>
        <dbReference type="ARBA" id="ARBA00023224"/>
    </source>
</evidence>
<dbReference type="PROSITE" id="PS51257">
    <property type="entry name" value="PROKAR_LIPOPROTEIN"/>
    <property type="match status" value="1"/>
</dbReference>
<dbReference type="InterPro" id="IPR004089">
    <property type="entry name" value="MCPsignal_dom"/>
</dbReference>